<proteinExistence type="predicted"/>
<evidence type="ECO:0000256" key="1">
    <source>
        <dbReference type="SAM" id="MobiDB-lite"/>
    </source>
</evidence>
<evidence type="ECO:0000313" key="2">
    <source>
        <dbReference type="EMBL" id="GFH34197.1"/>
    </source>
</evidence>
<dbReference type="EMBL" id="BLLG01000001">
    <property type="protein sequence ID" value="GFH34197.1"/>
    <property type="molecule type" value="Genomic_DNA"/>
</dbReference>
<gene>
    <name evidence="2" type="ORF">SCWH03_04070</name>
</gene>
<feature type="compositionally biased region" description="Low complexity" evidence="1">
    <location>
        <begin position="1"/>
        <end position="31"/>
    </location>
</feature>
<keyword evidence="3" id="KW-1185">Reference proteome</keyword>
<protein>
    <submittedName>
        <fullName evidence="2">Uncharacterized protein</fullName>
    </submittedName>
</protein>
<accession>A0A6A0ARK8</accession>
<reference evidence="2 3" key="1">
    <citation type="submission" date="2020-02" db="EMBL/GenBank/DDBJ databases">
        <title>Whole Genome Shotgun Sequence of Streptomyces sp. strain CWH03.</title>
        <authorList>
            <person name="Dohra H."/>
            <person name="Kodani S."/>
            <person name="Yamamura H."/>
        </authorList>
    </citation>
    <scope>NUCLEOTIDE SEQUENCE [LARGE SCALE GENOMIC DNA]</scope>
    <source>
        <strain evidence="2 3">CWH03</strain>
    </source>
</reference>
<dbReference type="AlphaFoldDB" id="A0A6A0ARK8"/>
<sequence>MLPAGAGSAAQAPGAAAAPAQAATGAGPAGTRAVVRMTSSGVLAMPPDRGAGGRSYTSRGKAQSARHAC</sequence>
<feature type="region of interest" description="Disordered" evidence="1">
    <location>
        <begin position="1"/>
        <end position="69"/>
    </location>
</feature>
<organism evidence="2 3">
    <name type="scientific">Streptomyces pacificus</name>
    <dbReference type="NCBI Taxonomy" id="2705029"/>
    <lineage>
        <taxon>Bacteria</taxon>
        <taxon>Bacillati</taxon>
        <taxon>Actinomycetota</taxon>
        <taxon>Actinomycetes</taxon>
        <taxon>Kitasatosporales</taxon>
        <taxon>Streptomycetaceae</taxon>
        <taxon>Streptomyces</taxon>
    </lineage>
</organism>
<evidence type="ECO:0000313" key="3">
    <source>
        <dbReference type="Proteomes" id="UP000484988"/>
    </source>
</evidence>
<name>A0A6A0ARK8_9ACTN</name>
<dbReference type="Proteomes" id="UP000484988">
    <property type="component" value="Unassembled WGS sequence"/>
</dbReference>
<comment type="caution">
    <text evidence="2">The sequence shown here is derived from an EMBL/GenBank/DDBJ whole genome shotgun (WGS) entry which is preliminary data.</text>
</comment>